<dbReference type="SFLD" id="SFLDS00003">
    <property type="entry name" value="Haloacid_Dehalogenase"/>
    <property type="match status" value="1"/>
</dbReference>
<dbReference type="SUPFAM" id="SSF56784">
    <property type="entry name" value="HAD-like"/>
    <property type="match status" value="1"/>
</dbReference>
<evidence type="ECO:0000313" key="1">
    <source>
        <dbReference type="EMBL" id="BCZ44750.1"/>
    </source>
</evidence>
<reference evidence="2" key="1">
    <citation type="submission" date="2021-07" db="EMBL/GenBank/DDBJ databases">
        <title>Complete genome sequencing of a Clostridium isolate.</title>
        <authorList>
            <person name="Ueki A."/>
            <person name="Tonouchi A."/>
        </authorList>
    </citation>
    <scope>NUCLEOTIDE SEQUENCE [LARGE SCALE GENOMIC DNA]</scope>
    <source>
        <strain evidence="2">C5S11</strain>
    </source>
</reference>
<sequence length="213" mass="24100">MEIDSIIFDLDGTLWNAIEGVCGAWKTILSKHSNIEKVITPADMEGCMGLQIKEIGKKLFPDLDEAFQMKLMKECCETEQVYLGEHGGTLYPKLEEILKALSEKYKLFIVSNCQDGYIQCFFKAHKLDKYFDDFECSGVTGLSKGENNKIIIERNKLKSPIYVGDTNGDGESAKVAGIPFVYARYGFGNVKEYDYVIDSFEEMLTLGLQIEYE</sequence>
<dbReference type="InterPro" id="IPR023198">
    <property type="entry name" value="PGP-like_dom2"/>
</dbReference>
<evidence type="ECO:0000313" key="2">
    <source>
        <dbReference type="Proteomes" id="UP000824633"/>
    </source>
</evidence>
<dbReference type="EMBL" id="AP024849">
    <property type="protein sequence ID" value="BCZ44750.1"/>
    <property type="molecule type" value="Genomic_DNA"/>
</dbReference>
<accession>A0ABM7T706</accession>
<organism evidence="1 2">
    <name type="scientific">Clostridium gelidum</name>
    <dbReference type="NCBI Taxonomy" id="704125"/>
    <lineage>
        <taxon>Bacteria</taxon>
        <taxon>Bacillati</taxon>
        <taxon>Bacillota</taxon>
        <taxon>Clostridia</taxon>
        <taxon>Eubacteriales</taxon>
        <taxon>Clostridiaceae</taxon>
        <taxon>Clostridium</taxon>
    </lineage>
</organism>
<dbReference type="InterPro" id="IPR050155">
    <property type="entry name" value="HAD-like_hydrolase_sf"/>
</dbReference>
<name>A0ABM7T706_9CLOT</name>
<dbReference type="InterPro" id="IPR006439">
    <property type="entry name" value="HAD-SF_hydro_IA"/>
</dbReference>
<proteinExistence type="predicted"/>
<dbReference type="SFLD" id="SFLDG01129">
    <property type="entry name" value="C1.5:_HAD__Beta-PGM__Phosphata"/>
    <property type="match status" value="1"/>
</dbReference>
<dbReference type="PANTHER" id="PTHR43434:SF1">
    <property type="entry name" value="PHOSPHOGLYCOLATE PHOSPHATASE"/>
    <property type="match status" value="1"/>
</dbReference>
<dbReference type="Pfam" id="PF13419">
    <property type="entry name" value="HAD_2"/>
    <property type="match status" value="1"/>
</dbReference>
<dbReference type="Proteomes" id="UP000824633">
    <property type="component" value="Chromosome"/>
</dbReference>
<dbReference type="PANTHER" id="PTHR43434">
    <property type="entry name" value="PHOSPHOGLYCOLATE PHOSPHATASE"/>
    <property type="match status" value="1"/>
</dbReference>
<dbReference type="InterPro" id="IPR036412">
    <property type="entry name" value="HAD-like_sf"/>
</dbReference>
<dbReference type="Gene3D" id="3.40.50.1000">
    <property type="entry name" value="HAD superfamily/HAD-like"/>
    <property type="match status" value="1"/>
</dbReference>
<dbReference type="RefSeq" id="WP_224036408.1">
    <property type="nucleotide sequence ID" value="NZ_AP024849.1"/>
</dbReference>
<dbReference type="NCBIfam" id="TIGR01549">
    <property type="entry name" value="HAD-SF-IA-v1"/>
    <property type="match status" value="1"/>
</dbReference>
<dbReference type="Gene3D" id="1.10.150.240">
    <property type="entry name" value="Putative phosphatase, domain 2"/>
    <property type="match status" value="1"/>
</dbReference>
<gene>
    <name evidence="1" type="ORF">psyc5s11_08170</name>
</gene>
<dbReference type="InterPro" id="IPR041492">
    <property type="entry name" value="HAD_2"/>
</dbReference>
<dbReference type="InterPro" id="IPR023214">
    <property type="entry name" value="HAD_sf"/>
</dbReference>
<protein>
    <submittedName>
        <fullName evidence="1">Haloacid dehalogenase</fullName>
    </submittedName>
</protein>
<keyword evidence="2" id="KW-1185">Reference proteome</keyword>